<evidence type="ECO:0000256" key="3">
    <source>
        <dbReference type="ARBA" id="ARBA00022701"/>
    </source>
</evidence>
<dbReference type="EMBL" id="JARTCD010000028">
    <property type="protein sequence ID" value="KAJ8657912.1"/>
    <property type="molecule type" value="Genomic_DNA"/>
</dbReference>
<feature type="region of interest" description="Disordered" evidence="8">
    <location>
        <begin position="794"/>
        <end position="814"/>
    </location>
</feature>
<evidence type="ECO:0000313" key="11">
    <source>
        <dbReference type="Proteomes" id="UP001234581"/>
    </source>
</evidence>
<feature type="compositionally biased region" description="Basic and acidic residues" evidence="8">
    <location>
        <begin position="1031"/>
        <end position="1044"/>
    </location>
</feature>
<dbReference type="Gene3D" id="2.30.30.190">
    <property type="entry name" value="CAP Gly-rich-like domain"/>
    <property type="match status" value="1"/>
</dbReference>
<feature type="coiled-coil region" evidence="7">
    <location>
        <begin position="409"/>
        <end position="496"/>
    </location>
</feature>
<feature type="region of interest" description="Disordered" evidence="8">
    <location>
        <begin position="845"/>
        <end position="871"/>
    </location>
</feature>
<dbReference type="PANTHER" id="PTHR18916:SF93">
    <property type="entry name" value="RESTIN HOMOLOG"/>
    <property type="match status" value="1"/>
</dbReference>
<keyword evidence="3" id="KW-0493">Microtubule</keyword>
<dbReference type="InterPro" id="IPR036859">
    <property type="entry name" value="CAP-Gly_dom_sf"/>
</dbReference>
<feature type="compositionally biased region" description="Low complexity" evidence="8">
    <location>
        <begin position="57"/>
        <end position="66"/>
    </location>
</feature>
<keyword evidence="2" id="KW-0963">Cytoplasm</keyword>
<feature type="compositionally biased region" description="Low complexity" evidence="8">
    <location>
        <begin position="1108"/>
        <end position="1117"/>
    </location>
</feature>
<feature type="compositionally biased region" description="Basic and acidic residues" evidence="8">
    <location>
        <begin position="1096"/>
        <end position="1107"/>
    </location>
</feature>
<dbReference type="InterPro" id="IPR032108">
    <property type="entry name" value="CLIP1_ZNF"/>
</dbReference>
<dbReference type="PANTHER" id="PTHR18916">
    <property type="entry name" value="DYNACTIN 1-RELATED MICROTUBULE-BINDING"/>
    <property type="match status" value="1"/>
</dbReference>
<feature type="region of interest" description="Disordered" evidence="8">
    <location>
        <begin position="1"/>
        <end position="66"/>
    </location>
</feature>
<feature type="region of interest" description="Disordered" evidence="8">
    <location>
        <begin position="226"/>
        <end position="317"/>
    </location>
</feature>
<dbReference type="Pfam" id="PF01302">
    <property type="entry name" value="CAP_GLY"/>
    <property type="match status" value="1"/>
</dbReference>
<dbReference type="Pfam" id="PF16641">
    <property type="entry name" value="CLIP1_ZNF"/>
    <property type="match status" value="1"/>
</dbReference>
<dbReference type="GO" id="GO:0005874">
    <property type="term" value="C:microtubule"/>
    <property type="evidence" value="ECO:0007669"/>
    <property type="project" value="UniProtKB-KW"/>
</dbReference>
<evidence type="ECO:0000313" key="10">
    <source>
        <dbReference type="EMBL" id="KAJ8657912.1"/>
    </source>
</evidence>
<sequence length="1183" mass="133737">MSRLPSARGGIPAPPQQKRLSRQPSLDLRRRRHHPDDAAPPVPSLKTSKSTRAPSMSRASISSYEEIESPSSLSRYSLSSIGSTQTAITSPRSSVASPRPTSVRKSVASVNGGGKHHPTSNNNNNSMGGLGVGERVAVDSMGIVGTLRFIGTTQFKEGMWAGIQLDIVGTGKNDGSVNGIRYFSCPPQTGLFVQASKVTSLNGGERSPSPRISPGSRAARYVGMTASQLTQQQQQQQQQQQRPPSVQTKRSSTMSARSSSSGNGLRRPGSIQSPTPTPTRRRPTADSLPSPAATPNNEDEDDEEGYVGSSSTEMMLTDTPAPTALTMSKSTDSHTRLERMLGEAISQAPDQAAMRVQQLQLRVEVLEAENKYLKLENAQNKTAEQILERSVLLNGSDSDQQQQQQHFTLEGHKAIVEEIKQEHEQAAKAWDQEKGQIQSTIRKLEERVKELETEQSELIKERDTMQTQLSEARKEKVQMENKVRELEEKVTLAEAAAASKAAAAASTTSNFYSQDPEEMRQRQMQMEMEMEEVHEKMGSLMDAMRAKDMFLGSLSEQVETHRNMVEEREREIRRVKADADRHTREKDRLRDEIKELETKWMQHQDCATKEEFDKVKRQLTQAKENLAHESNLVADYRARIESLEQSVDELKRAGMESIELYESSVELHRVDMEAIKASLDDERRKVIALEEERESLRKAGLEAIETYEATIEELKKERSETSEKSGRTQQEMQATIDKLKQEIEQLVNARDTSDEVDKIKAVWESERKRLEDNLEATSQNLAKEREMYQSLKAESDKLREQIKQADKHDKDNDKLQEQVQRLQANYDEQLNARGKYLDDVRAAVESQKKTEGELRRLTEAKEKTERDLTTAQESLARAESALADARKHGADPDALIKEREQHAKELAVLRQEIKRLEAQNTMITKQKESIELEAKSKSDNGLKQQFEKLQAEHQRLSKEYESLTESHKQAQNECLKLMDEVEKLHSEGDGSETSLEGCNTDEERVARLQSQLSDTKRKMESLIVKQSAEMRQLKEKHEEAERAHQRQVTTLNRDVSELESLVESKIFKESDMEEALEKERKQSKRLREELNELKQQLKEQQRDERMSSKNSSTATSSNGGGPYTDDALFCELCDSPGHDLMSCKVVVPSSTEKKEQPARPFCVNCDEYGLHSTEQCPNQNETF</sequence>
<evidence type="ECO:0000256" key="8">
    <source>
        <dbReference type="SAM" id="MobiDB-lite"/>
    </source>
</evidence>
<evidence type="ECO:0000256" key="4">
    <source>
        <dbReference type="ARBA" id="ARBA00022737"/>
    </source>
</evidence>
<organism evidence="10 11">
    <name type="scientific">Lichtheimia ornata</name>
    <dbReference type="NCBI Taxonomy" id="688661"/>
    <lineage>
        <taxon>Eukaryota</taxon>
        <taxon>Fungi</taxon>
        <taxon>Fungi incertae sedis</taxon>
        <taxon>Mucoromycota</taxon>
        <taxon>Mucoromycotina</taxon>
        <taxon>Mucoromycetes</taxon>
        <taxon>Mucorales</taxon>
        <taxon>Lichtheimiaceae</taxon>
        <taxon>Lichtheimia</taxon>
    </lineage>
</organism>
<evidence type="ECO:0000256" key="6">
    <source>
        <dbReference type="ARBA" id="ARBA00023212"/>
    </source>
</evidence>
<feature type="domain" description="CAP-Gly" evidence="9">
    <location>
        <begin position="151"/>
        <end position="194"/>
    </location>
</feature>
<dbReference type="RefSeq" id="XP_058342825.1">
    <property type="nucleotide sequence ID" value="XM_058486468.1"/>
</dbReference>
<protein>
    <recommendedName>
        <fullName evidence="9">CAP-Gly domain-containing protein</fullName>
    </recommendedName>
</protein>
<name>A0AAD7V2K7_9FUNG</name>
<gene>
    <name evidence="10" type="ORF">O0I10_006440</name>
</gene>
<evidence type="ECO:0000259" key="9">
    <source>
        <dbReference type="PROSITE" id="PS50245"/>
    </source>
</evidence>
<evidence type="ECO:0000256" key="1">
    <source>
        <dbReference type="ARBA" id="ARBA00004245"/>
    </source>
</evidence>
<dbReference type="Proteomes" id="UP001234581">
    <property type="component" value="Unassembled WGS sequence"/>
</dbReference>
<dbReference type="SMART" id="SM01052">
    <property type="entry name" value="CAP_GLY"/>
    <property type="match status" value="1"/>
</dbReference>
<keyword evidence="11" id="KW-1185">Reference proteome</keyword>
<feature type="compositionally biased region" description="Polar residues" evidence="8">
    <location>
        <begin position="45"/>
        <end position="54"/>
    </location>
</feature>
<reference evidence="10 11" key="1">
    <citation type="submission" date="2023-03" db="EMBL/GenBank/DDBJ databases">
        <title>Genome sequence of Lichtheimia ornata CBS 291.66.</title>
        <authorList>
            <person name="Mohabir J.T."/>
            <person name="Shea T.P."/>
            <person name="Kurbessoian T."/>
            <person name="Berby B."/>
            <person name="Fontaine J."/>
            <person name="Livny J."/>
            <person name="Gnirke A."/>
            <person name="Stajich J.E."/>
            <person name="Cuomo C.A."/>
        </authorList>
    </citation>
    <scope>NUCLEOTIDE SEQUENCE [LARGE SCALE GENOMIC DNA]</scope>
    <source>
        <strain evidence="10">CBS 291.66</strain>
    </source>
</reference>
<dbReference type="GeneID" id="83213851"/>
<feature type="compositionally biased region" description="Polar residues" evidence="8">
    <location>
        <begin position="84"/>
        <end position="104"/>
    </location>
</feature>
<dbReference type="PROSITE" id="PS00845">
    <property type="entry name" value="CAP_GLY_1"/>
    <property type="match status" value="1"/>
</dbReference>
<proteinExistence type="predicted"/>
<dbReference type="Gene3D" id="1.10.287.1490">
    <property type="match status" value="1"/>
</dbReference>
<comment type="subcellular location">
    <subcellularLocation>
        <location evidence="1">Cytoplasm</location>
        <location evidence="1">Cytoskeleton</location>
    </subcellularLocation>
</comment>
<dbReference type="InterPro" id="IPR000938">
    <property type="entry name" value="CAP-Gly_domain"/>
</dbReference>
<feature type="compositionally biased region" description="Low complexity" evidence="8">
    <location>
        <begin position="250"/>
        <end position="270"/>
    </location>
</feature>
<dbReference type="PROSITE" id="PS50245">
    <property type="entry name" value="CAP_GLY_2"/>
    <property type="match status" value="1"/>
</dbReference>
<keyword evidence="4" id="KW-0677">Repeat</keyword>
<accession>A0AAD7V2K7</accession>
<feature type="compositionally biased region" description="Basic and acidic residues" evidence="8">
    <location>
        <begin position="845"/>
        <end position="868"/>
    </location>
</feature>
<feature type="region of interest" description="Disordered" evidence="8">
    <location>
        <begin position="1030"/>
        <end position="1051"/>
    </location>
</feature>
<feature type="region of interest" description="Disordered" evidence="8">
    <location>
        <begin position="1096"/>
        <end position="1121"/>
    </location>
</feature>
<dbReference type="AlphaFoldDB" id="A0AAD7V2K7"/>
<evidence type="ECO:0000256" key="7">
    <source>
        <dbReference type="SAM" id="Coils"/>
    </source>
</evidence>
<feature type="compositionally biased region" description="Low complexity" evidence="8">
    <location>
        <begin position="231"/>
        <end position="241"/>
    </location>
</feature>
<keyword evidence="6" id="KW-0206">Cytoskeleton</keyword>
<comment type="caution">
    <text evidence="10">The sequence shown here is derived from an EMBL/GenBank/DDBJ whole genome shotgun (WGS) entry which is preliminary data.</text>
</comment>
<evidence type="ECO:0000256" key="2">
    <source>
        <dbReference type="ARBA" id="ARBA00022490"/>
    </source>
</evidence>
<feature type="coiled-coil region" evidence="7">
    <location>
        <begin position="356"/>
        <end position="385"/>
    </location>
</feature>
<keyword evidence="5 7" id="KW-0175">Coiled coil</keyword>
<feature type="region of interest" description="Disordered" evidence="8">
    <location>
        <begin position="83"/>
        <end position="128"/>
    </location>
</feature>
<evidence type="ECO:0000256" key="5">
    <source>
        <dbReference type="ARBA" id="ARBA00023054"/>
    </source>
</evidence>
<dbReference type="SUPFAM" id="SSF74924">
    <property type="entry name" value="Cap-Gly domain"/>
    <property type="match status" value="1"/>
</dbReference>